<accession>A0AAV2FPJ8</accession>
<evidence type="ECO:0000313" key="3">
    <source>
        <dbReference type="Proteomes" id="UP001497516"/>
    </source>
</evidence>
<dbReference type="EMBL" id="OZ034820">
    <property type="protein sequence ID" value="CAL1399897.1"/>
    <property type="molecule type" value="Genomic_DNA"/>
</dbReference>
<evidence type="ECO:0000313" key="2">
    <source>
        <dbReference type="EMBL" id="CAL1399897.1"/>
    </source>
</evidence>
<feature type="compositionally biased region" description="Basic and acidic residues" evidence="1">
    <location>
        <begin position="44"/>
        <end position="56"/>
    </location>
</feature>
<sequence length="223" mass="25424">MNSTLIQSSFDSDGDQMVSTEAIPRLSTSAYETPDFGSGAKRQKVIEDDKKAKGGDGDVLVETEDDDADEIEDGDDEDDFMEVKQYTPKATMREKCSEDDERFQRYLNKVIDSEGFDLDEDPLNVYPVTGVRVCRVHFDKPEHARHKEFVTKCIGTAIQQHYDEPLTYVDTLTANYAVQVGYVYFITFRARKNSSSEVKTYQAEVSHDLWGEMVVNKFHEKAQ</sequence>
<feature type="compositionally biased region" description="Acidic residues" evidence="1">
    <location>
        <begin position="59"/>
        <end position="75"/>
    </location>
</feature>
<feature type="region of interest" description="Disordered" evidence="1">
    <location>
        <begin position="1"/>
        <end position="75"/>
    </location>
</feature>
<protein>
    <recommendedName>
        <fullName evidence="4">Cystatin domain-containing protein</fullName>
    </recommendedName>
</protein>
<keyword evidence="3" id="KW-1185">Reference proteome</keyword>
<evidence type="ECO:0008006" key="4">
    <source>
        <dbReference type="Google" id="ProtNLM"/>
    </source>
</evidence>
<gene>
    <name evidence="2" type="ORF">LTRI10_LOCUS40062</name>
</gene>
<proteinExistence type="predicted"/>
<name>A0AAV2FPJ8_9ROSI</name>
<dbReference type="AlphaFoldDB" id="A0AAV2FPJ8"/>
<dbReference type="Proteomes" id="UP001497516">
    <property type="component" value="Chromosome 7"/>
</dbReference>
<feature type="compositionally biased region" description="Polar residues" evidence="1">
    <location>
        <begin position="1"/>
        <end position="11"/>
    </location>
</feature>
<organism evidence="2 3">
    <name type="scientific">Linum trigynum</name>
    <dbReference type="NCBI Taxonomy" id="586398"/>
    <lineage>
        <taxon>Eukaryota</taxon>
        <taxon>Viridiplantae</taxon>
        <taxon>Streptophyta</taxon>
        <taxon>Embryophyta</taxon>
        <taxon>Tracheophyta</taxon>
        <taxon>Spermatophyta</taxon>
        <taxon>Magnoliopsida</taxon>
        <taxon>eudicotyledons</taxon>
        <taxon>Gunneridae</taxon>
        <taxon>Pentapetalae</taxon>
        <taxon>rosids</taxon>
        <taxon>fabids</taxon>
        <taxon>Malpighiales</taxon>
        <taxon>Linaceae</taxon>
        <taxon>Linum</taxon>
    </lineage>
</organism>
<dbReference type="PANTHER" id="PTHR31228:SF22">
    <property type="entry name" value="CYSTATIN_MONELLIN SUPERFAMILY PROTEIN"/>
    <property type="match status" value="1"/>
</dbReference>
<evidence type="ECO:0000256" key="1">
    <source>
        <dbReference type="SAM" id="MobiDB-lite"/>
    </source>
</evidence>
<dbReference type="PANTHER" id="PTHR31228">
    <property type="entry name" value="CYSTATIN/MONELLIN SUPERFAMILY PROTEIN"/>
    <property type="match status" value="1"/>
</dbReference>
<reference evidence="2 3" key="1">
    <citation type="submission" date="2024-04" db="EMBL/GenBank/DDBJ databases">
        <authorList>
            <person name="Fracassetti M."/>
        </authorList>
    </citation>
    <scope>NUCLEOTIDE SEQUENCE [LARGE SCALE GENOMIC DNA]</scope>
</reference>